<evidence type="ECO:0000313" key="7">
    <source>
        <dbReference type="Proteomes" id="UP000664218"/>
    </source>
</evidence>
<evidence type="ECO:0000313" key="6">
    <source>
        <dbReference type="EMBL" id="MBO1265282.1"/>
    </source>
</evidence>
<dbReference type="InterPro" id="IPR036509">
    <property type="entry name" value="Met_Sox_Rdtase_MsrA_sf"/>
</dbReference>
<comment type="function">
    <text evidence="4">Has an important function as a repair enzyme for proteins that have been inactivated by oxidation. Catalyzes the reversible oxidation-reduction of methionine sulfoxide in proteins to methionine.</text>
</comment>
<dbReference type="AlphaFoldDB" id="A0A939HC77"/>
<keyword evidence="1 4" id="KW-0560">Oxidoreductase</keyword>
<dbReference type="Gene3D" id="3.30.1060.10">
    <property type="entry name" value="Peptide methionine sulphoxide reductase MsrA"/>
    <property type="match status" value="1"/>
</dbReference>
<keyword evidence="7" id="KW-1185">Reference proteome</keyword>
<evidence type="ECO:0000256" key="4">
    <source>
        <dbReference type="HAMAP-Rule" id="MF_01401"/>
    </source>
</evidence>
<dbReference type="InterPro" id="IPR050162">
    <property type="entry name" value="MsrA_MetSO_reductase"/>
</dbReference>
<evidence type="ECO:0000256" key="1">
    <source>
        <dbReference type="ARBA" id="ARBA00023002"/>
    </source>
</evidence>
<organism evidence="6 7">
    <name type="scientific">Proteiniclasticum aestuarii</name>
    <dbReference type="NCBI Taxonomy" id="2817862"/>
    <lineage>
        <taxon>Bacteria</taxon>
        <taxon>Bacillati</taxon>
        <taxon>Bacillota</taxon>
        <taxon>Clostridia</taxon>
        <taxon>Eubacteriales</taxon>
        <taxon>Clostridiaceae</taxon>
        <taxon>Proteiniclasticum</taxon>
    </lineage>
</organism>
<dbReference type="InterPro" id="IPR002569">
    <property type="entry name" value="Met_Sox_Rdtase_MsrA_dom"/>
</dbReference>
<evidence type="ECO:0000259" key="5">
    <source>
        <dbReference type="Pfam" id="PF01625"/>
    </source>
</evidence>
<dbReference type="GO" id="GO:0008113">
    <property type="term" value="F:peptide-methionine (S)-S-oxide reductase activity"/>
    <property type="evidence" value="ECO:0007669"/>
    <property type="project" value="UniProtKB-UniRule"/>
</dbReference>
<feature type="domain" description="Peptide methionine sulphoxide reductase MsrA" evidence="5">
    <location>
        <begin position="51"/>
        <end position="201"/>
    </location>
</feature>
<dbReference type="NCBIfam" id="TIGR00401">
    <property type="entry name" value="msrA"/>
    <property type="match status" value="1"/>
</dbReference>
<dbReference type="HAMAP" id="MF_01401">
    <property type="entry name" value="MsrA"/>
    <property type="match status" value="1"/>
</dbReference>
<comment type="catalytic activity">
    <reaction evidence="3 4">
        <text>[thioredoxin]-disulfide + L-methionine + H2O = L-methionine (S)-S-oxide + [thioredoxin]-dithiol</text>
        <dbReference type="Rhea" id="RHEA:19993"/>
        <dbReference type="Rhea" id="RHEA-COMP:10698"/>
        <dbReference type="Rhea" id="RHEA-COMP:10700"/>
        <dbReference type="ChEBI" id="CHEBI:15377"/>
        <dbReference type="ChEBI" id="CHEBI:29950"/>
        <dbReference type="ChEBI" id="CHEBI:50058"/>
        <dbReference type="ChEBI" id="CHEBI:57844"/>
        <dbReference type="ChEBI" id="CHEBI:58772"/>
        <dbReference type="EC" id="1.8.4.11"/>
    </reaction>
</comment>
<sequence length="230" mass="26103">MMKSTYIVLTFLVLGTVLLLASLNSRNTPSSAPGTLSTSLTKDYNEEDVETIYLAGGCFWGVEEYFQRIDGVVDAVSGYANGHTENPTYEDVISKDTGFAETVEVKYDPSKIDLTDLLLYYLKVVDPISVDRQGNDIGNQYRSGIYYVDDNQIEVIEKVLALEQKKYDEEFAIEVTSMKNFYVAEDYHQDYLQKNVNGYCHIDLYEAETGVERDPSLDERTYESEPSDED</sequence>
<comment type="catalytic activity">
    <reaction evidence="2 4">
        <text>L-methionyl-[protein] + [thioredoxin]-disulfide + H2O = L-methionyl-(S)-S-oxide-[protein] + [thioredoxin]-dithiol</text>
        <dbReference type="Rhea" id="RHEA:14217"/>
        <dbReference type="Rhea" id="RHEA-COMP:10698"/>
        <dbReference type="Rhea" id="RHEA-COMP:10700"/>
        <dbReference type="Rhea" id="RHEA-COMP:12313"/>
        <dbReference type="Rhea" id="RHEA-COMP:12315"/>
        <dbReference type="ChEBI" id="CHEBI:15377"/>
        <dbReference type="ChEBI" id="CHEBI:16044"/>
        <dbReference type="ChEBI" id="CHEBI:29950"/>
        <dbReference type="ChEBI" id="CHEBI:44120"/>
        <dbReference type="ChEBI" id="CHEBI:50058"/>
        <dbReference type="EC" id="1.8.4.11"/>
    </reaction>
</comment>
<gene>
    <name evidence="4 6" type="primary">msrA</name>
    <name evidence="6" type="ORF">J3A84_09600</name>
</gene>
<dbReference type="SUPFAM" id="SSF55068">
    <property type="entry name" value="Peptide methionine sulfoxide reductase"/>
    <property type="match status" value="1"/>
</dbReference>
<evidence type="ECO:0000256" key="3">
    <source>
        <dbReference type="ARBA" id="ARBA00048782"/>
    </source>
</evidence>
<comment type="similarity">
    <text evidence="4">Belongs to the MsrA Met sulfoxide reductase family.</text>
</comment>
<dbReference type="PANTHER" id="PTHR42799:SF2">
    <property type="entry name" value="MITOCHONDRIAL PEPTIDE METHIONINE SULFOXIDE REDUCTASE"/>
    <property type="match status" value="1"/>
</dbReference>
<dbReference type="GO" id="GO:0034599">
    <property type="term" value="P:cellular response to oxidative stress"/>
    <property type="evidence" value="ECO:0007669"/>
    <property type="project" value="TreeGrafter"/>
</dbReference>
<accession>A0A939HC77</accession>
<dbReference type="GO" id="GO:0005737">
    <property type="term" value="C:cytoplasm"/>
    <property type="evidence" value="ECO:0007669"/>
    <property type="project" value="TreeGrafter"/>
</dbReference>
<proteinExistence type="inferred from homology"/>
<reference evidence="6" key="1">
    <citation type="submission" date="2021-03" db="EMBL/GenBank/DDBJ databases">
        <title>Proteiniclasticum marinus sp. nov., isolated from tidal flat sediment.</title>
        <authorList>
            <person name="Namirimu T."/>
            <person name="Yang J.-A."/>
            <person name="Yang S.-H."/>
            <person name="Kim Y.-J."/>
            <person name="Kwon K.K."/>
        </authorList>
    </citation>
    <scope>NUCLEOTIDE SEQUENCE</scope>
    <source>
        <strain evidence="6">SCR006</strain>
    </source>
</reference>
<protein>
    <recommendedName>
        <fullName evidence="4">Peptide methionine sulfoxide reductase MsrA</fullName>
        <shortName evidence="4">Protein-methionine-S-oxide reductase</shortName>
        <ecNumber evidence="4">1.8.4.11</ecNumber>
    </recommendedName>
    <alternativeName>
        <fullName evidence="4">Peptide-methionine (S)-S-oxide reductase</fullName>
        <shortName evidence="4">Peptide Met(O) reductase</shortName>
    </alternativeName>
</protein>
<name>A0A939HC77_9CLOT</name>
<feature type="active site" evidence="4">
    <location>
        <position position="58"/>
    </location>
</feature>
<dbReference type="EC" id="1.8.4.11" evidence="4"/>
<dbReference type="Pfam" id="PF01625">
    <property type="entry name" value="PMSR"/>
    <property type="match status" value="1"/>
</dbReference>
<dbReference type="EMBL" id="JAFNJU010000007">
    <property type="protein sequence ID" value="MBO1265282.1"/>
    <property type="molecule type" value="Genomic_DNA"/>
</dbReference>
<dbReference type="PANTHER" id="PTHR42799">
    <property type="entry name" value="MITOCHONDRIAL PEPTIDE METHIONINE SULFOXIDE REDUCTASE"/>
    <property type="match status" value="1"/>
</dbReference>
<evidence type="ECO:0000256" key="2">
    <source>
        <dbReference type="ARBA" id="ARBA00047806"/>
    </source>
</evidence>
<comment type="caution">
    <text evidence="6">The sequence shown here is derived from an EMBL/GenBank/DDBJ whole genome shotgun (WGS) entry which is preliminary data.</text>
</comment>
<dbReference type="Proteomes" id="UP000664218">
    <property type="component" value="Unassembled WGS sequence"/>
</dbReference>